<dbReference type="STRING" id="39480.EUAN_24120"/>
<keyword evidence="1" id="KW-1133">Transmembrane helix</keyword>
<keyword evidence="1" id="KW-0812">Transmembrane</keyword>
<gene>
    <name evidence="2" type="ORF">EUAN_24120</name>
</gene>
<evidence type="ECO:0000313" key="2">
    <source>
        <dbReference type="EMBL" id="OHW61232.1"/>
    </source>
</evidence>
<name>A0A1S1V3P6_9FIRM</name>
<evidence type="ECO:0000313" key="3">
    <source>
        <dbReference type="Proteomes" id="UP000180254"/>
    </source>
</evidence>
<comment type="caution">
    <text evidence="2">The sequence shown here is derived from an EMBL/GenBank/DDBJ whole genome shotgun (WGS) entry which is preliminary data.</text>
</comment>
<accession>A0A1S1V3P6</accession>
<protein>
    <submittedName>
        <fullName evidence="2">Uncharacterized protein</fullName>
    </submittedName>
</protein>
<feature type="transmembrane region" description="Helical" evidence="1">
    <location>
        <begin position="6"/>
        <end position="30"/>
    </location>
</feature>
<keyword evidence="3" id="KW-1185">Reference proteome</keyword>
<evidence type="ECO:0000256" key="1">
    <source>
        <dbReference type="SAM" id="Phobius"/>
    </source>
</evidence>
<keyword evidence="1" id="KW-0472">Membrane</keyword>
<dbReference type="Proteomes" id="UP000180254">
    <property type="component" value="Unassembled WGS sequence"/>
</dbReference>
<organism evidence="2 3">
    <name type="scientific">Andreesenia angusta</name>
    <dbReference type="NCBI Taxonomy" id="39480"/>
    <lineage>
        <taxon>Bacteria</taxon>
        <taxon>Bacillati</taxon>
        <taxon>Bacillota</taxon>
        <taxon>Tissierellia</taxon>
        <taxon>Tissierellales</taxon>
        <taxon>Gottschalkiaceae</taxon>
        <taxon>Andreesenia</taxon>
    </lineage>
</organism>
<dbReference type="AlphaFoldDB" id="A0A1S1V3P6"/>
<reference evidence="2 3" key="1">
    <citation type="submission" date="2016-09" db="EMBL/GenBank/DDBJ databases">
        <title>Genome sequence of Eubacterium angustum.</title>
        <authorList>
            <person name="Poehlein A."/>
            <person name="Daniel R."/>
        </authorList>
    </citation>
    <scope>NUCLEOTIDE SEQUENCE [LARGE SCALE GENOMIC DNA]</scope>
    <source>
        <strain evidence="2 3">DSM 1989</strain>
    </source>
</reference>
<sequence length="35" mass="3922">MSTFILIMLYPIILLGLITIGAILLISNLIKKYKS</sequence>
<dbReference type="EMBL" id="MKIE01000021">
    <property type="protein sequence ID" value="OHW61232.1"/>
    <property type="molecule type" value="Genomic_DNA"/>
</dbReference>
<proteinExistence type="predicted"/>